<feature type="signal peptide" evidence="1">
    <location>
        <begin position="1"/>
        <end position="18"/>
    </location>
</feature>
<dbReference type="PROSITE" id="PS51257">
    <property type="entry name" value="PROKAR_LIPOPROTEIN"/>
    <property type="match status" value="1"/>
</dbReference>
<dbReference type="SUPFAM" id="SSF53474">
    <property type="entry name" value="alpha/beta-Hydrolases"/>
    <property type="match status" value="1"/>
</dbReference>
<gene>
    <name evidence="3" type="ORF">JOM49_002519</name>
</gene>
<comment type="caution">
    <text evidence="3">The sequence shown here is derived from an EMBL/GenBank/DDBJ whole genome shotgun (WGS) entry which is preliminary data.</text>
</comment>
<accession>A0ABS4PNH9</accession>
<dbReference type="RefSeq" id="WP_209664469.1">
    <property type="nucleotide sequence ID" value="NZ_JAGGMS010000001.1"/>
</dbReference>
<dbReference type="InterPro" id="IPR050309">
    <property type="entry name" value="Type-B_Carboxylest/Lipase"/>
</dbReference>
<protein>
    <submittedName>
        <fullName evidence="3">Para-nitrobenzyl esterase</fullName>
        <ecNumber evidence="3">3.1.1.-</ecNumber>
    </submittedName>
</protein>
<feature type="chain" id="PRO_5047447897" evidence="1">
    <location>
        <begin position="19"/>
        <end position="514"/>
    </location>
</feature>
<name>A0ABS4PNH9_9PSEU</name>
<dbReference type="Pfam" id="PF00135">
    <property type="entry name" value="COesterase"/>
    <property type="match status" value="1"/>
</dbReference>
<dbReference type="Gene3D" id="3.40.50.1820">
    <property type="entry name" value="alpha/beta hydrolase"/>
    <property type="match status" value="1"/>
</dbReference>
<evidence type="ECO:0000259" key="2">
    <source>
        <dbReference type="Pfam" id="PF00135"/>
    </source>
</evidence>
<dbReference type="EMBL" id="JAGGMS010000001">
    <property type="protein sequence ID" value="MBP2180993.1"/>
    <property type="molecule type" value="Genomic_DNA"/>
</dbReference>
<keyword evidence="3" id="KW-0378">Hydrolase</keyword>
<dbReference type="PANTHER" id="PTHR11559">
    <property type="entry name" value="CARBOXYLESTERASE"/>
    <property type="match status" value="1"/>
</dbReference>
<feature type="domain" description="Carboxylesterase type B" evidence="2">
    <location>
        <begin position="31"/>
        <end position="482"/>
    </location>
</feature>
<sequence length="514" mass="54838">MRIAAAFAALLLVSTACAAAPEPPDLARPQAGPVRGLVTEHQRQFLGIPYAAKPVRWQAPQPAKPWTETRDATKPGSLCPQEGTEYAEVSSTDEDCLFLNVTAPKTGDGKPVLVWVHGDGVVGGGHLFDPAALVRTGDVVVVTVNYRLGVFGAFGYPGLAGSGTFGLQDQQAALRWVRDNIAAFGGDPGNVTLIGESYGAQSVSAHLLAPASAGLFHKAVMQSPMTLLDMPAGALMPGLEAGPWLAWRSAEEVTGVGAAMAAQFGCADPATAVDCLRALPVEQLFPLMRIFQAVAYGNEVLPDAPDSAYGQGKFHQVPVLLGTTRDEHRAFVGLFYDLAGQPVTAEQYPRLLRTAFGDQAERIAAEYPLSAYPSPSVAWADLLTDRMWARGTSRLAELIGARNPLHTYEFADREAPSYLPFPDTFPTGAYHAAEVPYLFRDAGFEQDSTQPQKDLSDAMIRYWTGFARTGAPAADGLPPWPRGQVQSLAPGPDGIRPVDFAAEHRLDFWAGVAG</sequence>
<keyword evidence="4" id="KW-1185">Reference proteome</keyword>
<organism evidence="3 4">
    <name type="scientific">Amycolatopsis magusensis</name>
    <dbReference type="NCBI Taxonomy" id="882444"/>
    <lineage>
        <taxon>Bacteria</taxon>
        <taxon>Bacillati</taxon>
        <taxon>Actinomycetota</taxon>
        <taxon>Actinomycetes</taxon>
        <taxon>Pseudonocardiales</taxon>
        <taxon>Pseudonocardiaceae</taxon>
        <taxon>Amycolatopsis</taxon>
    </lineage>
</organism>
<reference evidence="3 4" key="1">
    <citation type="submission" date="2021-03" db="EMBL/GenBank/DDBJ databases">
        <title>Sequencing the genomes of 1000 actinobacteria strains.</title>
        <authorList>
            <person name="Klenk H.-P."/>
        </authorList>
    </citation>
    <scope>NUCLEOTIDE SEQUENCE [LARGE SCALE GENOMIC DNA]</scope>
    <source>
        <strain evidence="3 4">DSM 45510</strain>
    </source>
</reference>
<dbReference type="Proteomes" id="UP000741013">
    <property type="component" value="Unassembled WGS sequence"/>
</dbReference>
<evidence type="ECO:0000313" key="4">
    <source>
        <dbReference type="Proteomes" id="UP000741013"/>
    </source>
</evidence>
<dbReference type="InterPro" id="IPR029058">
    <property type="entry name" value="AB_hydrolase_fold"/>
</dbReference>
<dbReference type="GO" id="GO:0016787">
    <property type="term" value="F:hydrolase activity"/>
    <property type="evidence" value="ECO:0007669"/>
    <property type="project" value="UniProtKB-KW"/>
</dbReference>
<evidence type="ECO:0000256" key="1">
    <source>
        <dbReference type="SAM" id="SignalP"/>
    </source>
</evidence>
<dbReference type="InterPro" id="IPR002018">
    <property type="entry name" value="CarbesteraseB"/>
</dbReference>
<keyword evidence="1" id="KW-0732">Signal</keyword>
<evidence type="ECO:0000313" key="3">
    <source>
        <dbReference type="EMBL" id="MBP2180993.1"/>
    </source>
</evidence>
<proteinExistence type="predicted"/>
<dbReference type="EC" id="3.1.1.-" evidence="3"/>